<evidence type="ECO:0000313" key="1">
    <source>
        <dbReference type="EMBL" id="AYV85639.1"/>
    </source>
</evidence>
<gene>
    <name evidence="1" type="ORF">Satyrvirus27_16</name>
</gene>
<dbReference type="EMBL" id="MK072463">
    <property type="protein sequence ID" value="AYV85639.1"/>
    <property type="molecule type" value="Genomic_DNA"/>
</dbReference>
<name>A0A3G5AJF8_9VIRU</name>
<protein>
    <submittedName>
        <fullName evidence="1">Uncharacterized protein</fullName>
    </submittedName>
</protein>
<organism evidence="1">
    <name type="scientific">Satyrvirus sp</name>
    <dbReference type="NCBI Taxonomy" id="2487771"/>
    <lineage>
        <taxon>Viruses</taxon>
        <taxon>Varidnaviria</taxon>
        <taxon>Bamfordvirae</taxon>
        <taxon>Nucleocytoviricota</taxon>
        <taxon>Megaviricetes</taxon>
        <taxon>Imitervirales</taxon>
        <taxon>Mimiviridae</taxon>
        <taxon>Megamimivirinae</taxon>
    </lineage>
</organism>
<accession>A0A3G5AJF8</accession>
<sequence>MSGSDIKVCDWCKQTDFTIHECSGPECVFCEYCEQMDFTIHKCSGPECVCCEYCEQMGHTIHECSSAPKCKFCGLKNHDTDEHLCQKCFGIGHSERGCVESDNHDDDY</sequence>
<proteinExistence type="predicted"/>
<reference evidence="1" key="1">
    <citation type="submission" date="2018-10" db="EMBL/GenBank/DDBJ databases">
        <title>Hidden diversity of soil giant viruses.</title>
        <authorList>
            <person name="Schulz F."/>
            <person name="Alteio L."/>
            <person name="Goudeau D."/>
            <person name="Ryan E.M."/>
            <person name="Malmstrom R.R."/>
            <person name="Blanchard J."/>
            <person name="Woyke T."/>
        </authorList>
    </citation>
    <scope>NUCLEOTIDE SEQUENCE</scope>
    <source>
        <strain evidence="1">SAV1</strain>
    </source>
</reference>